<keyword evidence="3" id="KW-1185">Reference proteome</keyword>
<feature type="compositionally biased region" description="Pro residues" evidence="1">
    <location>
        <begin position="89"/>
        <end position="103"/>
    </location>
</feature>
<sequence>MYHLIMPITLVTFPTLSEPLTSHNPYYLIPITESHPLHYPAARQENKKKKKRKRNKDIYHYHPIPSAIPSSTNISPRVKPPIDKSTLDIPPPISRQEPGPKPPHTITFFPSIINKAD</sequence>
<protein>
    <submittedName>
        <fullName evidence="2">Uncharacterized protein</fullName>
    </submittedName>
</protein>
<name>A0A3N4JKK2_9PEZI</name>
<dbReference type="Proteomes" id="UP000276215">
    <property type="component" value="Unassembled WGS sequence"/>
</dbReference>
<dbReference type="OrthoDB" id="10613272at2759"/>
<feature type="compositionally biased region" description="Basic residues" evidence="1">
    <location>
        <begin position="46"/>
        <end position="55"/>
    </location>
</feature>
<accession>A0A3N4JKK2</accession>
<evidence type="ECO:0000313" key="2">
    <source>
        <dbReference type="EMBL" id="RPA97797.1"/>
    </source>
</evidence>
<reference evidence="2 3" key="1">
    <citation type="journal article" date="2018" name="Nat. Ecol. Evol.">
        <title>Pezizomycetes genomes reveal the molecular basis of ectomycorrhizal truffle lifestyle.</title>
        <authorList>
            <person name="Murat C."/>
            <person name="Payen T."/>
            <person name="Noel B."/>
            <person name="Kuo A."/>
            <person name="Morin E."/>
            <person name="Chen J."/>
            <person name="Kohler A."/>
            <person name="Krizsan K."/>
            <person name="Balestrini R."/>
            <person name="Da Silva C."/>
            <person name="Montanini B."/>
            <person name="Hainaut M."/>
            <person name="Levati E."/>
            <person name="Barry K.W."/>
            <person name="Belfiori B."/>
            <person name="Cichocki N."/>
            <person name="Clum A."/>
            <person name="Dockter R.B."/>
            <person name="Fauchery L."/>
            <person name="Guy J."/>
            <person name="Iotti M."/>
            <person name="Le Tacon F."/>
            <person name="Lindquist E.A."/>
            <person name="Lipzen A."/>
            <person name="Malagnac F."/>
            <person name="Mello A."/>
            <person name="Molinier V."/>
            <person name="Miyauchi S."/>
            <person name="Poulain J."/>
            <person name="Riccioni C."/>
            <person name="Rubini A."/>
            <person name="Sitrit Y."/>
            <person name="Splivallo R."/>
            <person name="Traeger S."/>
            <person name="Wang M."/>
            <person name="Zifcakova L."/>
            <person name="Wipf D."/>
            <person name="Zambonelli A."/>
            <person name="Paolocci F."/>
            <person name="Nowrousian M."/>
            <person name="Ottonello S."/>
            <person name="Baldrian P."/>
            <person name="Spatafora J.W."/>
            <person name="Henrissat B."/>
            <person name="Nagy L.G."/>
            <person name="Aury J.M."/>
            <person name="Wincker P."/>
            <person name="Grigoriev I.V."/>
            <person name="Bonfante P."/>
            <person name="Martin F.M."/>
        </authorList>
    </citation>
    <scope>NUCLEOTIDE SEQUENCE [LARGE SCALE GENOMIC DNA]</scope>
    <source>
        <strain evidence="2 3">120613-1</strain>
    </source>
</reference>
<feature type="region of interest" description="Disordered" evidence="1">
    <location>
        <begin position="42"/>
        <end position="110"/>
    </location>
</feature>
<dbReference type="AlphaFoldDB" id="A0A3N4JKK2"/>
<organism evidence="2 3">
    <name type="scientific">Choiromyces venosus 120613-1</name>
    <dbReference type="NCBI Taxonomy" id="1336337"/>
    <lineage>
        <taxon>Eukaryota</taxon>
        <taxon>Fungi</taxon>
        <taxon>Dikarya</taxon>
        <taxon>Ascomycota</taxon>
        <taxon>Pezizomycotina</taxon>
        <taxon>Pezizomycetes</taxon>
        <taxon>Pezizales</taxon>
        <taxon>Tuberaceae</taxon>
        <taxon>Choiromyces</taxon>
    </lineage>
</organism>
<proteinExistence type="predicted"/>
<evidence type="ECO:0000313" key="3">
    <source>
        <dbReference type="Proteomes" id="UP000276215"/>
    </source>
</evidence>
<gene>
    <name evidence="2" type="ORF">L873DRAFT_1088475</name>
</gene>
<evidence type="ECO:0000256" key="1">
    <source>
        <dbReference type="SAM" id="MobiDB-lite"/>
    </source>
</evidence>
<dbReference type="EMBL" id="ML120401">
    <property type="protein sequence ID" value="RPA97797.1"/>
    <property type="molecule type" value="Genomic_DNA"/>
</dbReference>